<protein>
    <recommendedName>
        <fullName evidence="3">DUF465 domain-containing protein</fullName>
    </recommendedName>
</protein>
<keyword evidence="2" id="KW-1185">Reference proteome</keyword>
<evidence type="ECO:0008006" key="3">
    <source>
        <dbReference type="Google" id="ProtNLM"/>
    </source>
</evidence>
<dbReference type="InterPro" id="IPR007420">
    <property type="entry name" value="DUF465"/>
</dbReference>
<dbReference type="Proteomes" id="UP000199308">
    <property type="component" value="Unassembled WGS sequence"/>
</dbReference>
<dbReference type="Gene3D" id="6.10.280.50">
    <property type="match status" value="1"/>
</dbReference>
<proteinExistence type="predicted"/>
<evidence type="ECO:0000313" key="2">
    <source>
        <dbReference type="Proteomes" id="UP000199308"/>
    </source>
</evidence>
<gene>
    <name evidence="1" type="ORF">SAMN05660429_00898</name>
</gene>
<organism evidence="1 2">
    <name type="scientific">Thalassotalea agarivorans</name>
    <name type="common">Thalassomonas agarivorans</name>
    <dbReference type="NCBI Taxonomy" id="349064"/>
    <lineage>
        <taxon>Bacteria</taxon>
        <taxon>Pseudomonadati</taxon>
        <taxon>Pseudomonadota</taxon>
        <taxon>Gammaproteobacteria</taxon>
        <taxon>Alteromonadales</taxon>
        <taxon>Colwelliaceae</taxon>
        <taxon>Thalassotalea</taxon>
    </lineage>
</organism>
<dbReference type="OrthoDB" id="1263265at2"/>
<dbReference type="AlphaFoldDB" id="A0A1I0B3R3"/>
<dbReference type="EMBL" id="FOHK01000003">
    <property type="protein sequence ID" value="SET00749.1"/>
    <property type="molecule type" value="Genomic_DNA"/>
</dbReference>
<dbReference type="STRING" id="349064.SAMN05660429_00898"/>
<sequence length="79" mass="9066">MLGEVHSLINDFPELKDKINALNESDVVFADKNKQYNALDKEIRELELNSAPIDDEAMHQLKHDRAVLKDELYQQISSA</sequence>
<dbReference type="RefSeq" id="WP_093328009.1">
    <property type="nucleotide sequence ID" value="NZ_AP027363.1"/>
</dbReference>
<reference evidence="1 2" key="1">
    <citation type="submission" date="2016-10" db="EMBL/GenBank/DDBJ databases">
        <authorList>
            <person name="de Groot N.N."/>
        </authorList>
    </citation>
    <scope>NUCLEOTIDE SEQUENCE [LARGE SCALE GENOMIC DNA]</scope>
    <source>
        <strain evidence="1 2">DSM 19706</strain>
    </source>
</reference>
<name>A0A1I0B3R3_THASX</name>
<dbReference type="InterPro" id="IPR038444">
    <property type="entry name" value="DUF465_sf"/>
</dbReference>
<accession>A0A1I0B3R3</accession>
<dbReference type="Pfam" id="PF04325">
    <property type="entry name" value="DUF465"/>
    <property type="match status" value="1"/>
</dbReference>
<evidence type="ECO:0000313" key="1">
    <source>
        <dbReference type="EMBL" id="SET00749.1"/>
    </source>
</evidence>